<dbReference type="PANTHER" id="PTHR30634">
    <property type="entry name" value="OUTER MEMBRANE LOLAB LIPOPROTEIN INSERTION APPARATUS"/>
    <property type="match status" value="1"/>
</dbReference>
<gene>
    <name evidence="2" type="ORF">NC595_19915</name>
</gene>
<sequence length="778" mass="83737">MAADIHYFGIRHHGPGSARRLLAALEALVPAEVLIEGPADASDLLPALADPAMKPPVALLAYVVDRPGTASFYPFAEFSPEYVAVCWAVRAGVPVRFIDLPSTLRLQAAVPEAPASNAPEVPDADAPGVDAGAEGEGDAVAAESAEPSPTEASADELQRDPIGVLARAAGYEDGESWWHDWIESGAAAGEPAQVFEAVAGVMATLREQQLELEPLEARREAHMRLQIAAAARTAAGPLAVVCGAWHVPALKARHKAGDDRALLAGLAKCKTRLTWVPWTYPRLASGSGYGAGVAAPRWYRHLWRHGAGGEALSRWMVEVARTLREGGAPCSTAAVIESTRLAHALARVRERPAAGYEDMRDAAIASLCEGEALRWRQHEVALLLGNEVGEIPPDTQLLPLLEDLQRQQKSLRLKPEALERELSLDLRSDGGAARSVLLHRLLLLDVPWGRLLDAGSSRGTFRERWTLAWEPEYAVRLVEHMVYGPTIEQAAAGRSVARMREQNALSGLTALTRRCLEADLPVAVEAGLAAVAERAGHAQECGELMAALPELVSLARYGTAREIALDQLAGLAERMLVQAALALPYAAHGLDAEQSARFCGLLAGVHDCLPLGDFDADAIASWWQAVAYLSADRHASRRACGLACRLLYDAGRLASDELQARMQRMLSPGVPTVEAAQFFEGFFEQAVQRLLHDAGLLAVVDAWLATLDGEVFQEQLPLLRRVFSSLDRSERRHLLDRAVRPSGDHAGSGPGLRAPDAAWLAHEQRLLALLRGEGAWNG</sequence>
<organism evidence="2 3">
    <name type="scientific">Dyella lutea</name>
    <dbReference type="NCBI Taxonomy" id="2950441"/>
    <lineage>
        <taxon>Bacteria</taxon>
        <taxon>Pseudomonadati</taxon>
        <taxon>Pseudomonadota</taxon>
        <taxon>Gammaproteobacteria</taxon>
        <taxon>Lysobacterales</taxon>
        <taxon>Rhodanobacteraceae</taxon>
        <taxon>Dyella</taxon>
    </lineage>
</organism>
<evidence type="ECO:0000313" key="2">
    <source>
        <dbReference type="EMBL" id="MCP1376321.1"/>
    </source>
</evidence>
<dbReference type="InterPro" id="IPR050458">
    <property type="entry name" value="LolB"/>
</dbReference>
<feature type="region of interest" description="Disordered" evidence="1">
    <location>
        <begin position="113"/>
        <end position="159"/>
    </location>
</feature>
<proteinExistence type="predicted"/>
<dbReference type="InterPro" id="IPR043737">
    <property type="entry name" value="DUF5682"/>
</dbReference>
<dbReference type="RefSeq" id="WP_253569130.1">
    <property type="nucleotide sequence ID" value="NZ_JAMZEK010000006.1"/>
</dbReference>
<dbReference type="PANTHER" id="PTHR30634:SF14">
    <property type="match status" value="1"/>
</dbReference>
<comment type="caution">
    <text evidence="2">The sequence shown here is derived from an EMBL/GenBank/DDBJ whole genome shotgun (WGS) entry which is preliminary data.</text>
</comment>
<dbReference type="Pfam" id="PF18934">
    <property type="entry name" value="DUF5682"/>
    <property type="match status" value="1"/>
</dbReference>
<feature type="compositionally biased region" description="Low complexity" evidence="1">
    <location>
        <begin position="118"/>
        <end position="152"/>
    </location>
</feature>
<dbReference type="EMBL" id="JAMZEK010000006">
    <property type="protein sequence ID" value="MCP1376321.1"/>
    <property type="molecule type" value="Genomic_DNA"/>
</dbReference>
<dbReference type="Proteomes" id="UP001204615">
    <property type="component" value="Unassembled WGS sequence"/>
</dbReference>
<keyword evidence="3" id="KW-1185">Reference proteome</keyword>
<evidence type="ECO:0000313" key="3">
    <source>
        <dbReference type="Proteomes" id="UP001204615"/>
    </source>
</evidence>
<accession>A0ABT1FG04</accession>
<evidence type="ECO:0000256" key="1">
    <source>
        <dbReference type="SAM" id="MobiDB-lite"/>
    </source>
</evidence>
<name>A0ABT1FG04_9GAMM</name>
<reference evidence="2 3" key="1">
    <citation type="submission" date="2022-06" db="EMBL/GenBank/DDBJ databases">
        <title>Dyella sp. Sa strain:Sa Genome sequencing.</title>
        <authorList>
            <person name="Park S."/>
        </authorList>
    </citation>
    <scope>NUCLEOTIDE SEQUENCE [LARGE SCALE GENOMIC DNA]</scope>
    <source>
        <strain evidence="2 3">Sa</strain>
    </source>
</reference>
<protein>
    <submittedName>
        <fullName evidence="2">DUF5682 family protein</fullName>
    </submittedName>
</protein>